<evidence type="ECO:0000256" key="4">
    <source>
        <dbReference type="ARBA" id="ARBA00022525"/>
    </source>
</evidence>
<protein>
    <recommendedName>
        <fullName evidence="3">Tuberoinfundibular peptide of 39 residues</fullName>
    </recommendedName>
    <alternativeName>
        <fullName evidence="8">Parathyroid hormone 2</fullName>
    </alternativeName>
</protein>
<reference evidence="10 11" key="1">
    <citation type="journal article" date="2022" name="Gigascience">
        <title>A chromosome-level genome assembly and annotation of the desert horned lizard, Phrynosoma platyrhinos, provides insight into chromosomal rearrangements among reptiles.</title>
        <authorList>
            <person name="Koochekian N."/>
            <person name="Ascanio A."/>
            <person name="Farleigh K."/>
            <person name="Card D.C."/>
            <person name="Schield D.R."/>
            <person name="Castoe T.A."/>
            <person name="Jezkova T."/>
        </authorList>
    </citation>
    <scope>NUCLEOTIDE SEQUENCE [LARGE SCALE GENOMIC DNA]</scope>
    <source>
        <strain evidence="10">NK-2021</strain>
    </source>
</reference>
<dbReference type="PANTHER" id="PTHR28585">
    <property type="entry name" value="TUBEROINFUNDIBULAR PEPTIDE OF 39 RESIDUES"/>
    <property type="match status" value="1"/>
</dbReference>
<keyword evidence="7" id="KW-0527">Neuropeptide</keyword>
<dbReference type="Proteomes" id="UP000826234">
    <property type="component" value="Unassembled WGS sequence"/>
</dbReference>
<evidence type="ECO:0000256" key="6">
    <source>
        <dbReference type="ARBA" id="ARBA00022729"/>
    </source>
</evidence>
<evidence type="ECO:0000256" key="3">
    <source>
        <dbReference type="ARBA" id="ARBA00021831"/>
    </source>
</evidence>
<evidence type="ECO:0000313" key="10">
    <source>
        <dbReference type="EMBL" id="KAH0626527.1"/>
    </source>
</evidence>
<evidence type="ECO:0000256" key="5">
    <source>
        <dbReference type="ARBA" id="ARBA00022685"/>
    </source>
</evidence>
<accession>A0ABQ7TAF6</accession>
<feature type="non-terminal residue" evidence="10">
    <location>
        <position position="1"/>
    </location>
</feature>
<comment type="subcellular location">
    <subcellularLocation>
        <location evidence="1">Secreted</location>
    </subcellularLocation>
</comment>
<feature type="region of interest" description="Disordered" evidence="9">
    <location>
        <begin position="101"/>
        <end position="130"/>
    </location>
</feature>
<dbReference type="InterPro" id="IPR029396">
    <property type="entry name" value="TIP39"/>
</dbReference>
<evidence type="ECO:0000256" key="2">
    <source>
        <dbReference type="ARBA" id="ARBA00006307"/>
    </source>
</evidence>
<organism evidence="10 11">
    <name type="scientific">Phrynosoma platyrhinos</name>
    <name type="common">Desert horned lizard</name>
    <dbReference type="NCBI Taxonomy" id="52577"/>
    <lineage>
        <taxon>Eukaryota</taxon>
        <taxon>Metazoa</taxon>
        <taxon>Chordata</taxon>
        <taxon>Craniata</taxon>
        <taxon>Vertebrata</taxon>
        <taxon>Euteleostomi</taxon>
        <taxon>Lepidosauria</taxon>
        <taxon>Squamata</taxon>
        <taxon>Bifurcata</taxon>
        <taxon>Unidentata</taxon>
        <taxon>Episquamata</taxon>
        <taxon>Toxicofera</taxon>
        <taxon>Iguania</taxon>
        <taxon>Phrynosomatidae</taxon>
        <taxon>Phrynosomatinae</taxon>
        <taxon>Phrynosoma</taxon>
    </lineage>
</organism>
<gene>
    <name evidence="10" type="ORF">JD844_001566</name>
</gene>
<evidence type="ECO:0000256" key="1">
    <source>
        <dbReference type="ARBA" id="ARBA00004613"/>
    </source>
</evidence>
<proteinExistence type="inferred from homology"/>
<dbReference type="Pfam" id="PF14980">
    <property type="entry name" value="TIP39"/>
    <property type="match status" value="1"/>
</dbReference>
<keyword evidence="5" id="KW-0165">Cleavage on pair of basic residues</keyword>
<dbReference type="EMBL" id="JAIPUX010000521">
    <property type="protein sequence ID" value="KAH0626527.1"/>
    <property type="molecule type" value="Genomic_DNA"/>
</dbReference>
<keyword evidence="11" id="KW-1185">Reference proteome</keyword>
<comment type="caution">
    <text evidence="10">The sequence shown here is derived from an EMBL/GenBank/DDBJ whole genome shotgun (WGS) entry which is preliminary data.</text>
</comment>
<name>A0ABQ7TAF6_PHRPL</name>
<evidence type="ECO:0000256" key="8">
    <source>
        <dbReference type="ARBA" id="ARBA00030147"/>
    </source>
</evidence>
<keyword evidence="4" id="KW-0964">Secreted</keyword>
<evidence type="ECO:0000256" key="7">
    <source>
        <dbReference type="ARBA" id="ARBA00023320"/>
    </source>
</evidence>
<evidence type="ECO:0000256" key="9">
    <source>
        <dbReference type="SAM" id="MobiDB-lite"/>
    </source>
</evidence>
<comment type="similarity">
    <text evidence="2">Belongs to the parathyroid hormone family.</text>
</comment>
<sequence>DKFLPPFFSLLISTAMKQATGTHKGLWTIIVVLSSSWLLTSGALLPKLHNSGRLWKREASQYIPPGDNDDIKVSLFPWNIHIPSTTLHDWGLKWMSSDVSAPQDEDNKAHGQNRKSHLWEEERGKAPSPGGQKVVLYPAGWVPGWGGKRSTVVGDDVAFREQSKMLTDMERQKWLNYYMQKILVVNSD</sequence>
<dbReference type="PANTHER" id="PTHR28585:SF1">
    <property type="entry name" value="TUBEROINFUNDIBULAR PEPTIDE OF 39 RESIDUES"/>
    <property type="match status" value="1"/>
</dbReference>
<keyword evidence="6" id="KW-0732">Signal</keyword>
<evidence type="ECO:0000313" key="11">
    <source>
        <dbReference type="Proteomes" id="UP000826234"/>
    </source>
</evidence>